<dbReference type="RefSeq" id="WP_085840582.1">
    <property type="nucleotide sequence ID" value="NZ_CP096649.1"/>
</dbReference>
<dbReference type="Proteomes" id="UP000831151">
    <property type="component" value="Chromosome"/>
</dbReference>
<dbReference type="PANTHER" id="PTHR30005:SF0">
    <property type="entry name" value="RETROGRADE REGULATION PROTEIN 2"/>
    <property type="match status" value="1"/>
</dbReference>
<dbReference type="InterPro" id="IPR050273">
    <property type="entry name" value="GppA/Ppx_hydrolase"/>
</dbReference>
<dbReference type="GO" id="GO:0006357">
    <property type="term" value="P:regulation of transcription by RNA polymerase II"/>
    <property type="evidence" value="ECO:0007669"/>
    <property type="project" value="TreeGrafter"/>
</dbReference>
<sequence>MKYALIDIGSNSIRLNVYNKDNIQKEVFSKKYMAGLAGLVEDGKLSDKGIKKLMKVLSAQKMLLDYLPIDEIYVFASASLRNVDNGKEIVKKVKKELDLNIDLISADDEAFYGAEGMKMAYDFDDYYTIDIGGGSAELCYLKNKEIKDMAFLKAGSLSLFRDYVENTIPSVREYDEMINAIDKMLAENVSTYKCTKLVASGGTARALGNIFEELYDSDDKEYTIDDVKNYIYEMIDRNKKIIRTTVMVVPERLHSIVPGAIMLYRLLKHLGIEKVNVSKLGVREGYLKDKIIKE</sequence>
<protein>
    <submittedName>
        <fullName evidence="3">Phosphatase</fullName>
    </submittedName>
</protein>
<evidence type="ECO:0000313" key="3">
    <source>
        <dbReference type="EMBL" id="UQK59429.1"/>
    </source>
</evidence>
<comment type="similarity">
    <text evidence="1">Belongs to the GppA/Ppx family.</text>
</comment>
<dbReference type="AlphaFoldDB" id="A0A9E7DJY0"/>
<reference evidence="3" key="1">
    <citation type="submission" date="2022-04" db="EMBL/GenBank/DDBJ databases">
        <title>Complete genome sequences of Ezakiella coagulans and Fenollaria massiliensis.</title>
        <authorList>
            <person name="France M.T."/>
            <person name="Clifford J."/>
            <person name="Narina S."/>
            <person name="Rutt L."/>
            <person name="Ravel J."/>
        </authorList>
    </citation>
    <scope>NUCLEOTIDE SEQUENCE</scope>
    <source>
        <strain evidence="3">C0061C2</strain>
    </source>
</reference>
<accession>A0A9E7DJY0</accession>
<dbReference type="Gene3D" id="3.30.420.150">
    <property type="entry name" value="Exopolyphosphatase. Domain 2"/>
    <property type="match status" value="1"/>
</dbReference>
<feature type="domain" description="Ppx/GppA phosphatase N-terminal" evidence="2">
    <location>
        <begin position="38"/>
        <end position="291"/>
    </location>
</feature>
<proteinExistence type="inferred from homology"/>
<evidence type="ECO:0000259" key="2">
    <source>
        <dbReference type="Pfam" id="PF02541"/>
    </source>
</evidence>
<dbReference type="SUPFAM" id="SSF53067">
    <property type="entry name" value="Actin-like ATPase domain"/>
    <property type="match status" value="2"/>
</dbReference>
<dbReference type="Pfam" id="PF02541">
    <property type="entry name" value="Ppx-GppA"/>
    <property type="match status" value="1"/>
</dbReference>
<evidence type="ECO:0000313" key="4">
    <source>
        <dbReference type="Proteomes" id="UP000831151"/>
    </source>
</evidence>
<dbReference type="EMBL" id="CP096649">
    <property type="protein sequence ID" value="UQK59429.1"/>
    <property type="molecule type" value="Genomic_DNA"/>
</dbReference>
<dbReference type="PANTHER" id="PTHR30005">
    <property type="entry name" value="EXOPOLYPHOSPHATASE"/>
    <property type="match status" value="1"/>
</dbReference>
<dbReference type="Gene3D" id="3.30.420.40">
    <property type="match status" value="1"/>
</dbReference>
<gene>
    <name evidence="3" type="ORF">M1R53_01880</name>
</gene>
<evidence type="ECO:0000256" key="1">
    <source>
        <dbReference type="ARBA" id="ARBA00007125"/>
    </source>
</evidence>
<dbReference type="InterPro" id="IPR003695">
    <property type="entry name" value="Ppx_GppA_N"/>
</dbReference>
<dbReference type="InterPro" id="IPR043129">
    <property type="entry name" value="ATPase_NBD"/>
</dbReference>
<dbReference type="KEGG" id="fms:M1R53_01880"/>
<organism evidence="3 4">
    <name type="scientific">Fenollaria massiliensis</name>
    <dbReference type="NCBI Taxonomy" id="938288"/>
    <lineage>
        <taxon>Bacteria</taxon>
        <taxon>Bacillati</taxon>
        <taxon>Bacillota</taxon>
        <taxon>Clostridia</taxon>
        <taxon>Eubacteriales</taxon>
        <taxon>Fenollaria</taxon>
    </lineage>
</organism>
<dbReference type="CDD" id="cd24052">
    <property type="entry name" value="ASKHA_NBD_HpPPX-GppA-like"/>
    <property type="match status" value="1"/>
</dbReference>
<name>A0A9E7DJY0_9FIRM</name>
<keyword evidence="4" id="KW-1185">Reference proteome</keyword>